<evidence type="ECO:0000256" key="3">
    <source>
        <dbReference type="ARBA" id="ARBA00022729"/>
    </source>
</evidence>
<dbReference type="InterPro" id="IPR023765">
    <property type="entry name" value="SBP_5_CS"/>
</dbReference>
<dbReference type="EMBL" id="VDUZ01000003">
    <property type="protein sequence ID" value="TXL81581.1"/>
    <property type="molecule type" value="Genomic_DNA"/>
</dbReference>
<dbReference type="Gene3D" id="3.10.105.10">
    <property type="entry name" value="Dipeptide-binding Protein, Domain 3"/>
    <property type="match status" value="1"/>
</dbReference>
<dbReference type="Pfam" id="PF00496">
    <property type="entry name" value="SBP_bac_5"/>
    <property type="match status" value="1"/>
</dbReference>
<feature type="signal peptide" evidence="4">
    <location>
        <begin position="1"/>
        <end position="22"/>
    </location>
</feature>
<dbReference type="SUPFAM" id="SSF53850">
    <property type="entry name" value="Periplasmic binding protein-like II"/>
    <property type="match status" value="1"/>
</dbReference>
<dbReference type="GO" id="GO:1904680">
    <property type="term" value="F:peptide transmembrane transporter activity"/>
    <property type="evidence" value="ECO:0007669"/>
    <property type="project" value="TreeGrafter"/>
</dbReference>
<reference evidence="6 7" key="1">
    <citation type="submission" date="2019-06" db="EMBL/GenBank/DDBJ databases">
        <title>New taxonomy in bacterial strain CC-CFT640, isolated from vineyard.</title>
        <authorList>
            <person name="Lin S.-Y."/>
            <person name="Tsai C.-F."/>
            <person name="Young C.-C."/>
        </authorList>
    </citation>
    <scope>NUCLEOTIDE SEQUENCE [LARGE SCALE GENOMIC DNA]</scope>
    <source>
        <strain evidence="6 7">CC-CFT640</strain>
    </source>
</reference>
<comment type="caution">
    <text evidence="6">The sequence shown here is derived from an EMBL/GenBank/DDBJ whole genome shotgun (WGS) entry which is preliminary data.</text>
</comment>
<dbReference type="PANTHER" id="PTHR30290:SF38">
    <property type="entry name" value="D,D-DIPEPTIDE-BINDING PERIPLASMIC PROTEIN DDPA-RELATED"/>
    <property type="match status" value="1"/>
</dbReference>
<dbReference type="GO" id="GO:0030288">
    <property type="term" value="C:outer membrane-bounded periplasmic space"/>
    <property type="evidence" value="ECO:0007669"/>
    <property type="project" value="UniProtKB-ARBA"/>
</dbReference>
<dbReference type="Gene3D" id="3.90.76.10">
    <property type="entry name" value="Dipeptide-binding Protein, Domain 1"/>
    <property type="match status" value="1"/>
</dbReference>
<comment type="similarity">
    <text evidence="2">Belongs to the bacterial solute-binding protein 5 family.</text>
</comment>
<feature type="chain" id="PRO_5023115004" evidence="4">
    <location>
        <begin position="23"/>
        <end position="518"/>
    </location>
</feature>
<dbReference type="RefSeq" id="WP_147845490.1">
    <property type="nucleotide sequence ID" value="NZ_VDUZ01000003.1"/>
</dbReference>
<name>A0A5C8PU27_9HYPH</name>
<dbReference type="GO" id="GO:0043190">
    <property type="term" value="C:ATP-binding cassette (ABC) transporter complex"/>
    <property type="evidence" value="ECO:0007669"/>
    <property type="project" value="InterPro"/>
</dbReference>
<dbReference type="PANTHER" id="PTHR30290">
    <property type="entry name" value="PERIPLASMIC BINDING COMPONENT OF ABC TRANSPORTER"/>
    <property type="match status" value="1"/>
</dbReference>
<evidence type="ECO:0000259" key="5">
    <source>
        <dbReference type="Pfam" id="PF00496"/>
    </source>
</evidence>
<evidence type="ECO:0000256" key="2">
    <source>
        <dbReference type="ARBA" id="ARBA00005695"/>
    </source>
</evidence>
<feature type="domain" description="Solute-binding protein family 5" evidence="5">
    <location>
        <begin position="72"/>
        <end position="438"/>
    </location>
</feature>
<dbReference type="AlphaFoldDB" id="A0A5C8PU27"/>
<dbReference type="InterPro" id="IPR000914">
    <property type="entry name" value="SBP_5_dom"/>
</dbReference>
<dbReference type="Gene3D" id="3.40.190.10">
    <property type="entry name" value="Periplasmic binding protein-like II"/>
    <property type="match status" value="1"/>
</dbReference>
<organism evidence="6 7">
    <name type="scientific">Vineibacter terrae</name>
    <dbReference type="NCBI Taxonomy" id="2586908"/>
    <lineage>
        <taxon>Bacteria</taxon>
        <taxon>Pseudomonadati</taxon>
        <taxon>Pseudomonadota</taxon>
        <taxon>Alphaproteobacteria</taxon>
        <taxon>Hyphomicrobiales</taxon>
        <taxon>Vineibacter</taxon>
    </lineage>
</organism>
<dbReference type="InterPro" id="IPR030678">
    <property type="entry name" value="Peptide/Ni-bd"/>
</dbReference>
<keyword evidence="3 4" id="KW-0732">Signal</keyword>
<evidence type="ECO:0000256" key="1">
    <source>
        <dbReference type="ARBA" id="ARBA00004418"/>
    </source>
</evidence>
<evidence type="ECO:0000313" key="6">
    <source>
        <dbReference type="EMBL" id="TXL81581.1"/>
    </source>
</evidence>
<evidence type="ECO:0000256" key="4">
    <source>
        <dbReference type="SAM" id="SignalP"/>
    </source>
</evidence>
<comment type="subcellular location">
    <subcellularLocation>
        <location evidence="1">Periplasm</location>
    </subcellularLocation>
</comment>
<dbReference type="OrthoDB" id="9803988at2"/>
<dbReference type="PROSITE" id="PS01040">
    <property type="entry name" value="SBP_BACTERIAL_5"/>
    <property type="match status" value="1"/>
</dbReference>
<gene>
    <name evidence="6" type="ORF">FHP25_03375</name>
</gene>
<dbReference type="Proteomes" id="UP000321638">
    <property type="component" value="Unassembled WGS sequence"/>
</dbReference>
<accession>A0A5C8PU27</accession>
<dbReference type="InterPro" id="IPR039424">
    <property type="entry name" value="SBP_5"/>
</dbReference>
<sequence length="518" mass="56437">MTGGRKIIILAATLLTVGGALAQEGRRTDALTVALISDIRSSNPGVNRDANSDTVLHHVVEGLVAYREDLSVAPMLAESWLVEDGGRTYRFRLREGVSFHNGAPLTSAEVVWSWRRYLDPKTLWACTRFFDGTQGPKVLDVEAPDPRTVVFRLQEASGLFLIAMANLQCNAAILHPDSVGPDGAWRAPIGTGPYVLRDWQRGRQIELARFSGYRPAEGTRDGMAGAKIAYAERLRFLAITDASVMKAALLTGNVDVVPVLSPNDVDDAKARGVQVSVQSTFAWQVMLMQTRDPLLADMRMRRAIAHAVDLREVAQSLSFGLAGPNPAAVPLASPYYGSAFAAWPAHDPAAAKRLLKEAGYAGQPLRIQTSTRPGGYFDAAVMIQAMLAEAGINAKLETLEWATQLQNYNTGKFQLSSFVYSSRLDPALGYASLIGDKTRFPFAQWDDPQAKALLDAAKASSEPAERGRLFASLHQRMADAVPILGIYNPVEVSAAGPRVRGYKTWPAGNERFWGVWKE</sequence>
<dbReference type="GO" id="GO:0015833">
    <property type="term" value="P:peptide transport"/>
    <property type="evidence" value="ECO:0007669"/>
    <property type="project" value="TreeGrafter"/>
</dbReference>
<protein>
    <submittedName>
        <fullName evidence="6">ABC transporter substrate-binding protein</fullName>
    </submittedName>
</protein>
<proteinExistence type="inferred from homology"/>
<dbReference type="PIRSF" id="PIRSF002741">
    <property type="entry name" value="MppA"/>
    <property type="match status" value="1"/>
</dbReference>
<keyword evidence="7" id="KW-1185">Reference proteome</keyword>
<evidence type="ECO:0000313" key="7">
    <source>
        <dbReference type="Proteomes" id="UP000321638"/>
    </source>
</evidence>